<keyword evidence="2" id="KW-1185">Reference proteome</keyword>
<dbReference type="RefSeq" id="WP_159106518.1">
    <property type="nucleotide sequence ID" value="NZ_FQZN01000010.1"/>
</dbReference>
<organism evidence="1 2">
    <name type="scientific">Bacteroides stercorirosoris</name>
    <dbReference type="NCBI Taxonomy" id="871324"/>
    <lineage>
        <taxon>Bacteria</taxon>
        <taxon>Pseudomonadati</taxon>
        <taxon>Bacteroidota</taxon>
        <taxon>Bacteroidia</taxon>
        <taxon>Bacteroidales</taxon>
        <taxon>Bacteroidaceae</taxon>
        <taxon>Bacteroides</taxon>
    </lineage>
</organism>
<dbReference type="Proteomes" id="UP000184192">
    <property type="component" value="Unassembled WGS sequence"/>
</dbReference>
<proteinExistence type="predicted"/>
<dbReference type="EMBL" id="FQZN01000010">
    <property type="protein sequence ID" value="SHI88085.1"/>
    <property type="molecule type" value="Genomic_DNA"/>
</dbReference>
<dbReference type="AlphaFoldDB" id="A0A1M6ERN7"/>
<reference evidence="2" key="1">
    <citation type="submission" date="2016-11" db="EMBL/GenBank/DDBJ databases">
        <authorList>
            <person name="Varghese N."/>
            <person name="Submissions S."/>
        </authorList>
    </citation>
    <scope>NUCLEOTIDE SEQUENCE [LARGE SCALE GENOMIC DNA]</scope>
    <source>
        <strain evidence="2">DSM 26884</strain>
    </source>
</reference>
<sequence>MKNPKYYYSRHMGSYKLYKDNGNGTATKINQNWDEETIRKQCYELNGWKYKPKKK</sequence>
<protein>
    <submittedName>
        <fullName evidence="1">Uncharacterized protein</fullName>
    </submittedName>
</protein>
<accession>A0A1M6ERN7</accession>
<dbReference type="GeneID" id="92715090"/>
<gene>
    <name evidence="1" type="ORF">SAMN05444350_11029</name>
</gene>
<evidence type="ECO:0000313" key="1">
    <source>
        <dbReference type="EMBL" id="SHI88085.1"/>
    </source>
</evidence>
<name>A0A1M6ERN7_9BACE</name>
<evidence type="ECO:0000313" key="2">
    <source>
        <dbReference type="Proteomes" id="UP000184192"/>
    </source>
</evidence>